<protein>
    <submittedName>
        <fullName evidence="3">DKNYY family protein</fullName>
    </submittedName>
</protein>
<dbReference type="InterPro" id="IPR028108">
    <property type="entry name" value="DUF4505"/>
</dbReference>
<comment type="similarity">
    <text evidence="1">Belongs to the UPF0598 family.</text>
</comment>
<evidence type="ECO:0000313" key="2">
    <source>
        <dbReference type="Proteomes" id="UP000035681"/>
    </source>
</evidence>
<dbReference type="WBParaSite" id="SSTP_0000313600.1">
    <property type="protein sequence ID" value="SSTP_0000313600.1"/>
    <property type="gene ID" value="SSTP_0000313600"/>
</dbReference>
<evidence type="ECO:0000313" key="3">
    <source>
        <dbReference type="WBParaSite" id="SSTP_0000313600.1"/>
    </source>
</evidence>
<dbReference type="PANTHER" id="PTHR31449:SF3">
    <property type="entry name" value="UPF0598 PROTEIN C8ORF82"/>
    <property type="match status" value="1"/>
</dbReference>
<accession>A0A0K0E0X4</accession>
<dbReference type="PANTHER" id="PTHR31449">
    <property type="entry name" value="UPF0598 PROTEIN C8ORF82"/>
    <property type="match status" value="1"/>
</dbReference>
<dbReference type="AlphaFoldDB" id="A0A0K0E0X4"/>
<name>A0A0K0E0X4_STRER</name>
<reference evidence="3" key="1">
    <citation type="submission" date="2015-08" db="UniProtKB">
        <authorList>
            <consortium name="WormBaseParasite"/>
        </authorList>
    </citation>
    <scope>IDENTIFICATION</scope>
</reference>
<keyword evidence="2" id="KW-1185">Reference proteome</keyword>
<sequence>MRLTRFLRISYEQGQYYNQKIREYFYYINHEGQLFLHDSKMYNFTTCFKDSRFLTFFFRNLKMNDTKRYDKEFPYVSVCGDELNFVSCDDRPIVYTKWDKSNDTFQINWSNRQQKINPTSLFMLENGRLYHTSTFDGYGLVRSSLADELFPLFQFDEEVQPIYINWKGQLLKLDNTIIKNLK</sequence>
<dbReference type="STRING" id="6248.A0A0K0E0X4"/>
<dbReference type="WBParaSite" id="TCONS_00000455.p1">
    <property type="protein sequence ID" value="TCONS_00000455.p1"/>
    <property type="gene ID" value="XLOC_000465"/>
</dbReference>
<organism evidence="3">
    <name type="scientific">Strongyloides stercoralis</name>
    <name type="common">Threadworm</name>
    <dbReference type="NCBI Taxonomy" id="6248"/>
    <lineage>
        <taxon>Eukaryota</taxon>
        <taxon>Metazoa</taxon>
        <taxon>Ecdysozoa</taxon>
        <taxon>Nematoda</taxon>
        <taxon>Chromadorea</taxon>
        <taxon>Rhabditida</taxon>
        <taxon>Tylenchina</taxon>
        <taxon>Panagrolaimomorpha</taxon>
        <taxon>Strongyloidoidea</taxon>
        <taxon>Strongyloididae</taxon>
        <taxon>Strongyloides</taxon>
    </lineage>
</organism>
<evidence type="ECO:0000256" key="1">
    <source>
        <dbReference type="ARBA" id="ARBA00006322"/>
    </source>
</evidence>
<dbReference type="Proteomes" id="UP000035681">
    <property type="component" value="Unplaced"/>
</dbReference>
<dbReference type="Pfam" id="PF14956">
    <property type="entry name" value="DUF4505"/>
    <property type="match status" value="1"/>
</dbReference>
<proteinExistence type="inferred from homology"/>